<comment type="caution">
    <text evidence="2">The sequence shown here is derived from an EMBL/GenBank/DDBJ whole genome shotgun (WGS) entry which is preliminary data.</text>
</comment>
<protein>
    <submittedName>
        <fullName evidence="2">Uncharacterized protein</fullName>
    </submittedName>
</protein>
<accession>A0ABP9MQN5</accession>
<name>A0ABP9MQN5_9HYPH</name>
<proteinExistence type="predicted"/>
<dbReference type="EMBL" id="BAABIY010000030">
    <property type="protein sequence ID" value="GAA5099223.1"/>
    <property type="molecule type" value="Genomic_DNA"/>
</dbReference>
<evidence type="ECO:0000256" key="1">
    <source>
        <dbReference type="SAM" id="Coils"/>
    </source>
</evidence>
<dbReference type="Proteomes" id="UP001501525">
    <property type="component" value="Unassembled WGS sequence"/>
</dbReference>
<organism evidence="2 3">
    <name type="scientific">Bartonella acomydis</name>
    <dbReference type="NCBI Taxonomy" id="686234"/>
    <lineage>
        <taxon>Bacteria</taxon>
        <taxon>Pseudomonadati</taxon>
        <taxon>Pseudomonadota</taxon>
        <taxon>Alphaproteobacteria</taxon>
        <taxon>Hyphomicrobiales</taxon>
        <taxon>Bartonellaceae</taxon>
        <taxon>Bartonella</taxon>
    </lineage>
</organism>
<dbReference type="RefSeq" id="WP_345096902.1">
    <property type="nucleotide sequence ID" value="NZ_BAABIY010000030.1"/>
</dbReference>
<gene>
    <name evidence="2" type="ORF">GCM10023260_10130</name>
</gene>
<sequence length="77" mass="8574">MLSKPFAISEISDPSQVRVVLYTGHGFVHAPLNGILELFRGVLKSDFEDSVKDLEKRLGDLREEVEDLKGCSLDEAL</sequence>
<evidence type="ECO:0000313" key="3">
    <source>
        <dbReference type="Proteomes" id="UP001501525"/>
    </source>
</evidence>
<keyword evidence="1" id="KW-0175">Coiled coil</keyword>
<evidence type="ECO:0000313" key="2">
    <source>
        <dbReference type="EMBL" id="GAA5099223.1"/>
    </source>
</evidence>
<feature type="coiled-coil region" evidence="1">
    <location>
        <begin position="44"/>
        <end position="71"/>
    </location>
</feature>
<keyword evidence="3" id="KW-1185">Reference proteome</keyword>
<reference evidence="3" key="1">
    <citation type="journal article" date="2019" name="Int. J. Syst. Evol. Microbiol.">
        <title>The Global Catalogue of Microorganisms (GCM) 10K type strain sequencing project: providing services to taxonomists for standard genome sequencing and annotation.</title>
        <authorList>
            <consortium name="The Broad Institute Genomics Platform"/>
            <consortium name="The Broad Institute Genome Sequencing Center for Infectious Disease"/>
            <person name="Wu L."/>
            <person name="Ma J."/>
        </authorList>
    </citation>
    <scope>NUCLEOTIDE SEQUENCE [LARGE SCALE GENOMIC DNA]</scope>
    <source>
        <strain evidence="3">JCM 17706</strain>
    </source>
</reference>